<dbReference type="SMART" id="SM00382">
    <property type="entry name" value="AAA"/>
    <property type="match status" value="1"/>
</dbReference>
<feature type="domain" description="AAA+ ATPase" evidence="1">
    <location>
        <begin position="159"/>
        <end position="560"/>
    </location>
</feature>
<evidence type="ECO:0000313" key="2">
    <source>
        <dbReference type="EMBL" id="SFE67311.1"/>
    </source>
</evidence>
<dbReference type="InterPro" id="IPR052934">
    <property type="entry name" value="Methyl-DNA_Rec/Restrict_Enz"/>
</dbReference>
<dbReference type="Proteomes" id="UP000198596">
    <property type="component" value="Unassembled WGS sequence"/>
</dbReference>
<dbReference type="STRING" id="935223.SAMN04488131_10365"/>
<dbReference type="EMBL" id="FONQ01000003">
    <property type="protein sequence ID" value="SFE67311.1"/>
    <property type="molecule type" value="Genomic_DNA"/>
</dbReference>
<dbReference type="PANTHER" id="PTHR37291:SF1">
    <property type="entry name" value="TYPE IV METHYL-DIRECTED RESTRICTION ENZYME ECOKMCRB SUBUNIT"/>
    <property type="match status" value="1"/>
</dbReference>
<proteinExistence type="predicted"/>
<gene>
    <name evidence="2" type="ORF">SAMN04488131_10365</name>
</gene>
<accession>A0A1I2CG67</accession>
<dbReference type="GO" id="GO:0016887">
    <property type="term" value="F:ATP hydrolysis activity"/>
    <property type="evidence" value="ECO:0007669"/>
    <property type="project" value="InterPro"/>
</dbReference>
<dbReference type="AlphaFoldDB" id="A0A1I2CG67"/>
<keyword evidence="3" id="KW-1185">Reference proteome</keyword>
<organism evidence="2 3">
    <name type="scientific">Flavobacterium xueshanense</name>
    <dbReference type="NCBI Taxonomy" id="935223"/>
    <lineage>
        <taxon>Bacteria</taxon>
        <taxon>Pseudomonadati</taxon>
        <taxon>Bacteroidota</taxon>
        <taxon>Flavobacteriia</taxon>
        <taxon>Flavobacteriales</taxon>
        <taxon>Flavobacteriaceae</taxon>
        <taxon>Flavobacterium</taxon>
    </lineage>
</organism>
<sequence length="675" mass="78111">MWIMKITPGGSGNTKKYFENLFVNQDGKKLIGYTKEEGDKIEEFSNLWKRIKIGDLVVVIEGFNRIFGVVEITSNHFDDVNKEGDSESDWFYHRRKAALVKYFNPHITAKSNTNRNTIIEYSGEGARDICDMVWNKIKDEYWKEKEFKNMKDKIELLEYKKQIILQGPPGTGKTRLAKLIAEEMTKANKLASPIDVINNHFKTYKPDESRIALREKINGLVSSFQEKFKKEDLKNLPLENYALGTDDKDGFCYWQEYILTATGKYNGQADKGKIYWKSDEQKYVKSGFLKSIEDDNEAMKKMAELLDNIVNERHIQGVDYPIGKGFVLKILNTYFPDKYFPINNEKCLTNALKLLGEDTAGLNYIQKNIKLQELFLEKKAKYNTDITNNEFMYLLFTYDLNGVIKFEKSELIVEGKYKIVQFHPSYSYEDFVRGISAKTTNKGIYYTVEDRILIQMAEEAYKNPNGKYILIIDEINRANLPSVLGELIYALEYRYNHKKENNKDAAVESLYDKAKDGEEPDRVLLLPDNLYIIGTMNTADRSVGHIDYAIKRRFAFVDVLPEIEPVHPLITETFIKISSLFVKGFDGAGIPHIIEKSESLASDFRPEDIWIGHSYFICKKENSNDNEDDTIAKPILNMKLKYEIIPLLKEYIKDGILNETDQVKNVMNELISTNF</sequence>
<dbReference type="GO" id="GO:0005524">
    <property type="term" value="F:ATP binding"/>
    <property type="evidence" value="ECO:0007669"/>
    <property type="project" value="InterPro"/>
</dbReference>
<evidence type="ECO:0000313" key="3">
    <source>
        <dbReference type="Proteomes" id="UP000198596"/>
    </source>
</evidence>
<dbReference type="Pfam" id="PF20720">
    <property type="entry name" value="nSTAND3"/>
    <property type="match status" value="1"/>
</dbReference>
<reference evidence="3" key="1">
    <citation type="submission" date="2016-10" db="EMBL/GenBank/DDBJ databases">
        <authorList>
            <person name="Varghese N."/>
            <person name="Submissions S."/>
        </authorList>
    </citation>
    <scope>NUCLEOTIDE SEQUENCE [LARGE SCALE GENOMIC DNA]</scope>
    <source>
        <strain evidence="3">CGMCC 1.9227</strain>
    </source>
</reference>
<name>A0A1I2CG67_9FLAO</name>
<dbReference type="PANTHER" id="PTHR37291">
    <property type="entry name" value="5-METHYLCYTOSINE-SPECIFIC RESTRICTION ENZYME B"/>
    <property type="match status" value="1"/>
</dbReference>
<dbReference type="InterPro" id="IPR003593">
    <property type="entry name" value="AAA+_ATPase"/>
</dbReference>
<dbReference type="InterPro" id="IPR011704">
    <property type="entry name" value="ATPase_dyneun-rel_AAA"/>
</dbReference>
<protein>
    <submittedName>
        <fullName evidence="2">ATPase family associated with various cellular activities (AAA)</fullName>
    </submittedName>
</protein>
<dbReference type="InterPro" id="IPR027417">
    <property type="entry name" value="P-loop_NTPase"/>
</dbReference>
<dbReference type="Pfam" id="PF07728">
    <property type="entry name" value="AAA_5"/>
    <property type="match status" value="1"/>
</dbReference>
<dbReference type="SUPFAM" id="SSF52540">
    <property type="entry name" value="P-loop containing nucleoside triphosphate hydrolases"/>
    <property type="match status" value="1"/>
</dbReference>
<evidence type="ECO:0000259" key="1">
    <source>
        <dbReference type="SMART" id="SM00382"/>
    </source>
</evidence>
<dbReference type="InterPro" id="IPR049050">
    <property type="entry name" value="nSTAND3"/>
</dbReference>
<dbReference type="Gene3D" id="3.40.50.300">
    <property type="entry name" value="P-loop containing nucleotide triphosphate hydrolases"/>
    <property type="match status" value="2"/>
</dbReference>